<protein>
    <submittedName>
        <fullName evidence="2">Major head protein</fullName>
    </submittedName>
</protein>
<evidence type="ECO:0000313" key="2">
    <source>
        <dbReference type="EMBL" id="DAF88270.1"/>
    </source>
</evidence>
<evidence type="ECO:0000256" key="1">
    <source>
        <dbReference type="SAM" id="MobiDB-lite"/>
    </source>
</evidence>
<dbReference type="EMBL" id="BK015982">
    <property type="protein sequence ID" value="DAF88270.1"/>
    <property type="molecule type" value="Genomic_DNA"/>
</dbReference>
<reference evidence="2" key="1">
    <citation type="journal article" date="2021" name="Proc. Natl. Acad. Sci. U.S.A.">
        <title>A Catalog of Tens of Thousands of Viruses from Human Metagenomes Reveals Hidden Associations with Chronic Diseases.</title>
        <authorList>
            <person name="Tisza M.J."/>
            <person name="Buck C.B."/>
        </authorList>
    </citation>
    <scope>NUCLEOTIDE SEQUENCE</scope>
    <source>
        <strain evidence="2">Cttuu15</strain>
    </source>
</reference>
<accession>A0A8S5U1G0</accession>
<proteinExistence type="predicted"/>
<feature type="region of interest" description="Disordered" evidence="1">
    <location>
        <begin position="168"/>
        <end position="214"/>
    </location>
</feature>
<organism evidence="2">
    <name type="scientific">Siphoviridae sp. cttuu15</name>
    <dbReference type="NCBI Taxonomy" id="2825709"/>
    <lineage>
        <taxon>Viruses</taxon>
        <taxon>Duplodnaviria</taxon>
        <taxon>Heunggongvirae</taxon>
        <taxon>Uroviricota</taxon>
        <taxon>Caudoviricetes</taxon>
    </lineage>
</organism>
<name>A0A8S5U1G0_9CAUD</name>
<feature type="region of interest" description="Disordered" evidence="1">
    <location>
        <begin position="1"/>
        <end position="46"/>
    </location>
</feature>
<feature type="compositionally biased region" description="Polar residues" evidence="1">
    <location>
        <begin position="31"/>
        <end position="46"/>
    </location>
</feature>
<sequence length="214" mass="23678">MKKKLNMNLQFFAEPGSEPTGEQGEPAPQPGANQTPPATDPSQPQIDYNKIQQMLDGTLAAKENTALKAYFKQQGLSQEEAEQAMQAFKQQKAANEPNIEAIQNEAQNAQQMAQKAMIERDAYKLSGELGIDLKTMPYVLKLADVSQVVQDGKIDSEKLKEALNKVLEDVPQLKPQEQQTGFRQIGVGQQHGGETGGNTPQQKSVPTKRWNRFN</sequence>